<protein>
    <submittedName>
        <fullName evidence="2">Uncharacterized protein</fullName>
    </submittedName>
</protein>
<feature type="compositionally biased region" description="Basic and acidic residues" evidence="1">
    <location>
        <begin position="23"/>
        <end position="32"/>
    </location>
</feature>
<name>A0AAV4QEY2_9ARAC</name>
<sequence length="63" mass="6693">VHTQEKVCCPLPVFTPPHTCGQPEKHTSHTDSDASGLMDAWEDAPSSGQGGIGFLRNRYLAGG</sequence>
<evidence type="ECO:0000313" key="3">
    <source>
        <dbReference type="Proteomes" id="UP001054837"/>
    </source>
</evidence>
<feature type="non-terminal residue" evidence="2">
    <location>
        <position position="1"/>
    </location>
</feature>
<reference evidence="2 3" key="1">
    <citation type="submission" date="2021-06" db="EMBL/GenBank/DDBJ databases">
        <title>Caerostris darwini draft genome.</title>
        <authorList>
            <person name="Kono N."/>
            <person name="Arakawa K."/>
        </authorList>
    </citation>
    <scope>NUCLEOTIDE SEQUENCE [LARGE SCALE GENOMIC DNA]</scope>
</reference>
<evidence type="ECO:0000313" key="2">
    <source>
        <dbReference type="EMBL" id="GIY05913.1"/>
    </source>
</evidence>
<dbReference type="AlphaFoldDB" id="A0AAV4QEY2"/>
<dbReference type="EMBL" id="BPLQ01004142">
    <property type="protein sequence ID" value="GIY05913.1"/>
    <property type="molecule type" value="Genomic_DNA"/>
</dbReference>
<keyword evidence="3" id="KW-1185">Reference proteome</keyword>
<comment type="caution">
    <text evidence="2">The sequence shown here is derived from an EMBL/GenBank/DDBJ whole genome shotgun (WGS) entry which is preliminary data.</text>
</comment>
<accession>A0AAV4QEY2</accession>
<organism evidence="2 3">
    <name type="scientific">Caerostris darwini</name>
    <dbReference type="NCBI Taxonomy" id="1538125"/>
    <lineage>
        <taxon>Eukaryota</taxon>
        <taxon>Metazoa</taxon>
        <taxon>Ecdysozoa</taxon>
        <taxon>Arthropoda</taxon>
        <taxon>Chelicerata</taxon>
        <taxon>Arachnida</taxon>
        <taxon>Araneae</taxon>
        <taxon>Araneomorphae</taxon>
        <taxon>Entelegynae</taxon>
        <taxon>Araneoidea</taxon>
        <taxon>Araneidae</taxon>
        <taxon>Caerostris</taxon>
    </lineage>
</organism>
<feature type="region of interest" description="Disordered" evidence="1">
    <location>
        <begin position="19"/>
        <end position="49"/>
    </location>
</feature>
<gene>
    <name evidence="2" type="ORF">CDAR_440581</name>
</gene>
<dbReference type="Proteomes" id="UP001054837">
    <property type="component" value="Unassembled WGS sequence"/>
</dbReference>
<evidence type="ECO:0000256" key="1">
    <source>
        <dbReference type="SAM" id="MobiDB-lite"/>
    </source>
</evidence>
<proteinExistence type="predicted"/>